<dbReference type="InterPro" id="IPR043713">
    <property type="entry name" value="DUF5654"/>
</dbReference>
<gene>
    <name evidence="2" type="ORF">UY92_C0005G0010</name>
</gene>
<evidence type="ECO:0000313" key="3">
    <source>
        <dbReference type="Proteomes" id="UP000033870"/>
    </source>
</evidence>
<evidence type="ECO:0000313" key="2">
    <source>
        <dbReference type="EMBL" id="KKW42588.1"/>
    </source>
</evidence>
<dbReference type="PATRIC" id="fig|1619044.3.peg.383"/>
<dbReference type="Proteomes" id="UP000033870">
    <property type="component" value="Unassembled WGS sequence"/>
</dbReference>
<organism evidence="2 3">
    <name type="scientific">Candidatus Magasanikbacteria bacterium GW2011_GWA2_56_11</name>
    <dbReference type="NCBI Taxonomy" id="1619044"/>
    <lineage>
        <taxon>Bacteria</taxon>
        <taxon>Candidatus Magasanikiibacteriota</taxon>
    </lineage>
</organism>
<accession>A0A0G1YGL7</accession>
<keyword evidence="1" id="KW-1133">Transmembrane helix</keyword>
<comment type="caution">
    <text evidence="2">The sequence shown here is derived from an EMBL/GenBank/DDBJ whole genome shotgun (WGS) entry which is preliminary data.</text>
</comment>
<feature type="transmembrane region" description="Helical" evidence="1">
    <location>
        <begin position="22"/>
        <end position="41"/>
    </location>
</feature>
<name>A0A0G1YGL7_9BACT</name>
<keyword evidence="1" id="KW-0472">Membrane</keyword>
<keyword evidence="1" id="KW-0812">Transmembrane</keyword>
<evidence type="ECO:0000256" key="1">
    <source>
        <dbReference type="SAM" id="Phobius"/>
    </source>
</evidence>
<dbReference type="EMBL" id="LCRX01000005">
    <property type="protein sequence ID" value="KKW42588.1"/>
    <property type="molecule type" value="Genomic_DNA"/>
</dbReference>
<reference evidence="2 3" key="1">
    <citation type="journal article" date="2015" name="Nature">
        <title>rRNA introns, odd ribosomes, and small enigmatic genomes across a large radiation of phyla.</title>
        <authorList>
            <person name="Brown C.T."/>
            <person name="Hug L.A."/>
            <person name="Thomas B.C."/>
            <person name="Sharon I."/>
            <person name="Castelle C.J."/>
            <person name="Singh A."/>
            <person name="Wilkins M.J."/>
            <person name="Williams K.H."/>
            <person name="Banfield J.F."/>
        </authorList>
    </citation>
    <scope>NUCLEOTIDE SEQUENCE [LARGE SCALE GENOMIC DNA]</scope>
</reference>
<dbReference type="Pfam" id="PF18898">
    <property type="entry name" value="DUF5654"/>
    <property type="match status" value="1"/>
</dbReference>
<proteinExistence type="predicted"/>
<dbReference type="STRING" id="1619044.UY92_C0005G0010"/>
<sequence>MPPFDKIKEEGKRVTGEVREKVTGYILAALGLVAGLAWNEAIKALIEYFFPVSGGGLLAKFVYALFISFAVVVVSVYLARIMQRKP</sequence>
<protein>
    <submittedName>
        <fullName evidence="2">Uncharacterized protein</fullName>
    </submittedName>
</protein>
<feature type="transmembrane region" description="Helical" evidence="1">
    <location>
        <begin position="61"/>
        <end position="79"/>
    </location>
</feature>
<dbReference type="AlphaFoldDB" id="A0A0G1YGL7"/>